<feature type="domain" description="HTH lacI-type" evidence="4">
    <location>
        <begin position="10"/>
        <end position="64"/>
    </location>
</feature>
<gene>
    <name evidence="5" type="ORF">BJY17_001893</name>
</gene>
<dbReference type="PANTHER" id="PTHR30146:SF109">
    <property type="entry name" value="HTH-TYPE TRANSCRIPTIONAL REGULATOR GALS"/>
    <property type="match status" value="1"/>
</dbReference>
<dbReference type="InterPro" id="IPR000843">
    <property type="entry name" value="HTH_LacI"/>
</dbReference>
<evidence type="ECO:0000313" key="5">
    <source>
        <dbReference type="EMBL" id="NYG21146.1"/>
    </source>
</evidence>
<dbReference type="Pfam" id="PF13377">
    <property type="entry name" value="Peripla_BP_3"/>
    <property type="match status" value="1"/>
</dbReference>
<keyword evidence="6" id="KW-1185">Reference proteome</keyword>
<organism evidence="5 6">
    <name type="scientific">Agromyces hippuratus</name>
    <dbReference type="NCBI Taxonomy" id="286438"/>
    <lineage>
        <taxon>Bacteria</taxon>
        <taxon>Bacillati</taxon>
        <taxon>Actinomycetota</taxon>
        <taxon>Actinomycetes</taxon>
        <taxon>Micrococcales</taxon>
        <taxon>Microbacteriaceae</taxon>
        <taxon>Agromyces</taxon>
    </lineage>
</organism>
<dbReference type="PRINTS" id="PR00036">
    <property type="entry name" value="HTHLACI"/>
</dbReference>
<keyword evidence="1" id="KW-0805">Transcription regulation</keyword>
<dbReference type="Pfam" id="PF00356">
    <property type="entry name" value="LacI"/>
    <property type="match status" value="1"/>
</dbReference>
<dbReference type="Gene3D" id="3.40.50.2300">
    <property type="match status" value="2"/>
</dbReference>
<reference evidence="5 6" key="1">
    <citation type="submission" date="2020-07" db="EMBL/GenBank/DDBJ databases">
        <title>Sequencing the genomes of 1000 actinobacteria strains.</title>
        <authorList>
            <person name="Klenk H.-P."/>
        </authorList>
    </citation>
    <scope>NUCLEOTIDE SEQUENCE [LARGE SCALE GENOMIC DNA]</scope>
    <source>
        <strain evidence="5 6">DSM 8598</strain>
    </source>
</reference>
<name>A0A852WT61_9MICO</name>
<dbReference type="Proteomes" id="UP000549066">
    <property type="component" value="Unassembled WGS sequence"/>
</dbReference>
<evidence type="ECO:0000259" key="4">
    <source>
        <dbReference type="PROSITE" id="PS50932"/>
    </source>
</evidence>
<proteinExistence type="predicted"/>
<comment type="caution">
    <text evidence="5">The sequence shown here is derived from an EMBL/GenBank/DDBJ whole genome shotgun (WGS) entry which is preliminary data.</text>
</comment>
<dbReference type="EMBL" id="JACCFI010000001">
    <property type="protein sequence ID" value="NYG21146.1"/>
    <property type="molecule type" value="Genomic_DNA"/>
</dbReference>
<dbReference type="SUPFAM" id="SSF47413">
    <property type="entry name" value="lambda repressor-like DNA-binding domains"/>
    <property type="match status" value="1"/>
</dbReference>
<dbReference type="Gene3D" id="1.10.260.40">
    <property type="entry name" value="lambda repressor-like DNA-binding domains"/>
    <property type="match status" value="1"/>
</dbReference>
<dbReference type="InterPro" id="IPR010982">
    <property type="entry name" value="Lambda_DNA-bd_dom_sf"/>
</dbReference>
<evidence type="ECO:0000256" key="2">
    <source>
        <dbReference type="ARBA" id="ARBA00023125"/>
    </source>
</evidence>
<dbReference type="CDD" id="cd06267">
    <property type="entry name" value="PBP1_LacI_sugar_binding-like"/>
    <property type="match status" value="1"/>
</dbReference>
<keyword evidence="2 5" id="KW-0238">DNA-binding</keyword>
<dbReference type="GO" id="GO:0000976">
    <property type="term" value="F:transcription cis-regulatory region binding"/>
    <property type="evidence" value="ECO:0007669"/>
    <property type="project" value="TreeGrafter"/>
</dbReference>
<dbReference type="PROSITE" id="PS00356">
    <property type="entry name" value="HTH_LACI_1"/>
    <property type="match status" value="1"/>
</dbReference>
<dbReference type="PROSITE" id="PS50932">
    <property type="entry name" value="HTH_LACI_2"/>
    <property type="match status" value="1"/>
</dbReference>
<keyword evidence="3" id="KW-0804">Transcription</keyword>
<accession>A0A852WT61</accession>
<dbReference type="RefSeq" id="WP_322789797.1">
    <property type="nucleotide sequence ID" value="NZ_JACCFI010000001.1"/>
</dbReference>
<evidence type="ECO:0000256" key="3">
    <source>
        <dbReference type="ARBA" id="ARBA00023163"/>
    </source>
</evidence>
<dbReference type="InterPro" id="IPR046335">
    <property type="entry name" value="LacI/GalR-like_sensor"/>
</dbReference>
<dbReference type="CDD" id="cd01392">
    <property type="entry name" value="HTH_LacI"/>
    <property type="match status" value="1"/>
</dbReference>
<dbReference type="InterPro" id="IPR028082">
    <property type="entry name" value="Peripla_BP_I"/>
</dbReference>
<dbReference type="AlphaFoldDB" id="A0A852WT61"/>
<protein>
    <submittedName>
        <fullName evidence="5">DNA-binding LacI/PurR family transcriptional regulator</fullName>
    </submittedName>
</protein>
<dbReference type="SUPFAM" id="SSF53822">
    <property type="entry name" value="Periplasmic binding protein-like I"/>
    <property type="match status" value="1"/>
</dbReference>
<sequence>MTENAPRRRPTIEDVARESGVSRGTVSRVLNGGHWVSPTAREAVERAIKKTGYRINPHARNLATARANSIAFLLTESHDRLFEDPNFAVLMRGAADALAERDLPLVLLMAGSDDEQRRATEFITAGHVDGALLVSSHLGREGFLKSLVDAEVPVVACGVPLGYERRIGYVAADDLEGARDMVAYLRDSGRRRIATISGPVDTSGGIGRLEGYRLELGDAFDGQLVAEGDYSRASGAQAMTELLERVPDLDAVFVANDVMAAGAVEVLQSRGRRVPDDVAVAGFDDAPIATRVEPALTTMRQPFERIAHEMVRMLLDVIDGRPAGRMTLPTELVRRESA</sequence>
<evidence type="ECO:0000313" key="6">
    <source>
        <dbReference type="Proteomes" id="UP000549066"/>
    </source>
</evidence>
<evidence type="ECO:0000256" key="1">
    <source>
        <dbReference type="ARBA" id="ARBA00023015"/>
    </source>
</evidence>
<dbReference type="PANTHER" id="PTHR30146">
    <property type="entry name" value="LACI-RELATED TRANSCRIPTIONAL REPRESSOR"/>
    <property type="match status" value="1"/>
</dbReference>
<dbReference type="GO" id="GO:0003700">
    <property type="term" value="F:DNA-binding transcription factor activity"/>
    <property type="evidence" value="ECO:0007669"/>
    <property type="project" value="TreeGrafter"/>
</dbReference>
<dbReference type="SMART" id="SM00354">
    <property type="entry name" value="HTH_LACI"/>
    <property type="match status" value="1"/>
</dbReference>